<feature type="signal peptide" evidence="2">
    <location>
        <begin position="1"/>
        <end position="22"/>
    </location>
</feature>
<organism evidence="3 4">
    <name type="scientific">Tunturiibacter empetritectus</name>
    <dbReference type="NCBI Taxonomy" id="3069691"/>
    <lineage>
        <taxon>Bacteria</taxon>
        <taxon>Pseudomonadati</taxon>
        <taxon>Acidobacteriota</taxon>
        <taxon>Terriglobia</taxon>
        <taxon>Terriglobales</taxon>
        <taxon>Acidobacteriaceae</taxon>
        <taxon>Tunturiibacter</taxon>
    </lineage>
</organism>
<dbReference type="PROSITE" id="PS51257">
    <property type="entry name" value="PROKAR_LIPOPROTEIN"/>
    <property type="match status" value="1"/>
</dbReference>
<name>A0A7W8IGD4_9BACT</name>
<feature type="compositionally biased region" description="Basic and acidic residues" evidence="1">
    <location>
        <begin position="69"/>
        <end position="87"/>
    </location>
</feature>
<evidence type="ECO:0000313" key="4">
    <source>
        <dbReference type="Proteomes" id="UP000568106"/>
    </source>
</evidence>
<reference evidence="3" key="1">
    <citation type="submission" date="2020-08" db="EMBL/GenBank/DDBJ databases">
        <title>Genomic Encyclopedia of Type Strains, Phase IV (KMG-V): Genome sequencing to study the core and pangenomes of soil and plant-associated prokaryotes.</title>
        <authorList>
            <person name="Whitman W."/>
        </authorList>
    </citation>
    <scope>NUCLEOTIDE SEQUENCE [LARGE SCALE GENOMIC DNA]</scope>
    <source>
        <strain evidence="3">M8UP27</strain>
    </source>
</reference>
<gene>
    <name evidence="3" type="ORF">HDF09_001337</name>
</gene>
<dbReference type="EMBL" id="JACHDY010000002">
    <property type="protein sequence ID" value="MBB5316668.1"/>
    <property type="molecule type" value="Genomic_DNA"/>
</dbReference>
<feature type="chain" id="PRO_5031139892" evidence="2">
    <location>
        <begin position="23"/>
        <end position="98"/>
    </location>
</feature>
<keyword evidence="4" id="KW-1185">Reference proteome</keyword>
<proteinExistence type="predicted"/>
<accession>A0A7W8IGD4</accession>
<keyword evidence="2" id="KW-0732">Signal</keyword>
<comment type="caution">
    <text evidence="3">The sequence shown here is derived from an EMBL/GenBank/DDBJ whole genome shotgun (WGS) entry which is preliminary data.</text>
</comment>
<evidence type="ECO:0000256" key="1">
    <source>
        <dbReference type="SAM" id="MobiDB-lite"/>
    </source>
</evidence>
<dbReference type="AlphaFoldDB" id="A0A7W8IGD4"/>
<evidence type="ECO:0000256" key="2">
    <source>
        <dbReference type="SAM" id="SignalP"/>
    </source>
</evidence>
<feature type="region of interest" description="Disordered" evidence="1">
    <location>
        <begin position="54"/>
        <end position="98"/>
    </location>
</feature>
<evidence type="ECO:0000313" key="3">
    <source>
        <dbReference type="EMBL" id="MBB5316668.1"/>
    </source>
</evidence>
<protein>
    <submittedName>
        <fullName evidence="3">Outer membrane murein-binding lipoprotein Lpp</fullName>
    </submittedName>
</protein>
<sequence>MKPLMPIAALLACLILAGCQSGQEKQARITNLQQQYNDAHKQYVNDCVAPMTSGAGDALSGRTPPPISKEQEDAQKKKCDQEAKRAGDLQNELQQASK</sequence>
<keyword evidence="3" id="KW-0449">Lipoprotein</keyword>
<dbReference type="Proteomes" id="UP000568106">
    <property type="component" value="Unassembled WGS sequence"/>
</dbReference>